<sequence length="199" mass="22589">MLAKYQAPDIPIDEKIVRLHQLAWQPARFAHPSWLVKMGLRSEKYHYGDCQTLDNILNRQLIDWRGFPKQPLPAVLTNKQKAQMALERRLDAVCMALGLVSLRCSDYLRIRHYRQALYPILNDEDVCQLLGIGCPGERAAILSPEMLPSIALQLGRGILHATSSAAITWQALSILLPPLPRAIWLPSADLWLARLERLL</sequence>
<dbReference type="Pfam" id="PF13327">
    <property type="entry name" value="T3SS_LEE_assoc"/>
    <property type="match status" value="1"/>
</dbReference>
<dbReference type="Proteomes" id="UP000504714">
    <property type="component" value="Unassembled WGS sequence"/>
</dbReference>
<name>A0A6L2ZLV3_9ENTR</name>
<accession>A0A6L2ZLV3</accession>
<dbReference type="InterPro" id="IPR025292">
    <property type="entry name" value="T3SS_LEE_assoc"/>
</dbReference>
<evidence type="ECO:0000313" key="1">
    <source>
        <dbReference type="EMBL" id="GFN45295.1"/>
    </source>
</evidence>
<dbReference type="EMBL" id="BLXO01000001">
    <property type="protein sequence ID" value="GFN45295.1"/>
    <property type="molecule type" value="Genomic_DNA"/>
</dbReference>
<protein>
    <submittedName>
        <fullName evidence="1">Uncharacterized protein</fullName>
    </submittedName>
</protein>
<comment type="caution">
    <text evidence="1">The sequence shown here is derived from an EMBL/GenBank/DDBJ whole genome shotgun (WGS) entry which is preliminary data.</text>
</comment>
<reference evidence="1 2" key="1">
    <citation type="submission" date="2020-06" db="EMBL/GenBank/DDBJ databases">
        <title>The genome sequence of Candidatus Regiella insecticola strain Tut.</title>
        <authorList>
            <person name="Nikoh N."/>
            <person name="Tsuchida T."/>
            <person name="Koga R."/>
            <person name="Oshima K."/>
            <person name="Hattori M."/>
            <person name="Fukatsu T."/>
        </authorList>
    </citation>
    <scope>NUCLEOTIDE SEQUENCE [LARGE SCALE GENOMIC DNA]</scope>
    <source>
        <strain evidence="1 2">Tut</strain>
    </source>
</reference>
<dbReference type="AlphaFoldDB" id="A0A6L2ZLV3"/>
<proteinExistence type="predicted"/>
<gene>
    <name evidence="1" type="ORF">RINTU1_03700</name>
</gene>
<dbReference type="RefSeq" id="WP_176487172.1">
    <property type="nucleotide sequence ID" value="NZ_BLXO01000001.1"/>
</dbReference>
<organism evidence="1 2">
    <name type="scientific">Candidatus Regiella insecticola</name>
    <dbReference type="NCBI Taxonomy" id="138073"/>
    <lineage>
        <taxon>Bacteria</taxon>
        <taxon>Pseudomonadati</taxon>
        <taxon>Pseudomonadota</taxon>
        <taxon>Gammaproteobacteria</taxon>
        <taxon>Enterobacterales</taxon>
        <taxon>Enterobacteriaceae</taxon>
        <taxon>aphid secondary symbionts</taxon>
        <taxon>Candidatus Regiella</taxon>
    </lineage>
</organism>
<evidence type="ECO:0000313" key="2">
    <source>
        <dbReference type="Proteomes" id="UP000504714"/>
    </source>
</evidence>